<evidence type="ECO:0000313" key="2">
    <source>
        <dbReference type="Proteomes" id="UP000197098"/>
    </source>
</evidence>
<sequence>MKRCSCAAKVPAGRGVHSLVVPLSFRCLFPLVSPTCYLSDGALTRQASLKAPGFTSNFACTAANDQFAVE</sequence>
<accession>A0A248KMB6</accession>
<name>A0A248KMB6_9ENTR</name>
<gene>
    <name evidence="1" type="ORF">CEW81_24395</name>
</gene>
<organism evidence="1 2">
    <name type="scientific">Kluyvera genomosp. 3</name>
    <dbReference type="NCBI Taxonomy" id="2774055"/>
    <lineage>
        <taxon>Bacteria</taxon>
        <taxon>Pseudomonadati</taxon>
        <taxon>Pseudomonadota</taxon>
        <taxon>Gammaproteobacteria</taxon>
        <taxon>Enterobacterales</taxon>
        <taxon>Enterobacteriaceae</taxon>
        <taxon>Kluyvera</taxon>
    </lineage>
</organism>
<reference evidence="1 2" key="1">
    <citation type="submission" date="2017-06" db="EMBL/GenBank/DDBJ databases">
        <title>Origin of plasmid-mediated fosfomycin resistance gene fosA3.</title>
        <authorList>
            <person name="Ito R."/>
            <person name="Pacey M.P."/>
            <person name="Doi Y."/>
        </authorList>
    </citation>
    <scope>NUCLEOTIDE SEQUENCE [LARGE SCALE GENOMIC DNA]</scope>
    <source>
        <strain evidence="1 2">YDC799</strain>
    </source>
</reference>
<evidence type="ECO:0000313" key="1">
    <source>
        <dbReference type="EMBL" id="ASG64426.1"/>
    </source>
</evidence>
<dbReference type="EMBL" id="CP022114">
    <property type="protein sequence ID" value="ASG64426.1"/>
    <property type="molecule type" value="Genomic_DNA"/>
</dbReference>
<dbReference type="AlphaFoldDB" id="A0A248KMB6"/>
<proteinExistence type="predicted"/>
<protein>
    <submittedName>
        <fullName evidence="1">Uncharacterized protein</fullName>
    </submittedName>
</protein>
<dbReference type="Proteomes" id="UP000197098">
    <property type="component" value="Chromosome"/>
</dbReference>